<evidence type="ECO:0008006" key="4">
    <source>
        <dbReference type="Google" id="ProtNLM"/>
    </source>
</evidence>
<sequence length="219" mass="24710">MRNMSTLIASLISPELSFKEWGFAILVIFILVRIHKQNPLTSYHITSHSPPPPSTPPPTLLLPRSPPLDSHPYPLPPLPLARTSRPRHPPPPPKIRSHHTYRPRRSLFRNSTGLARYLSNQGGVPAFPERKLWHGRKPGSGKPISILHALEPSPHRKFRRAMERAFTERAAGGQEENADASEGAVVDIVRWYVFFPFDLIGDLGFGESFQCLESETYHP</sequence>
<feature type="region of interest" description="Disordered" evidence="1">
    <location>
        <begin position="44"/>
        <end position="102"/>
    </location>
</feature>
<keyword evidence="3" id="KW-1185">Reference proteome</keyword>
<dbReference type="GO" id="GO:0005506">
    <property type="term" value="F:iron ion binding"/>
    <property type="evidence" value="ECO:0007669"/>
    <property type="project" value="InterPro"/>
</dbReference>
<dbReference type="GO" id="GO:0004497">
    <property type="term" value="F:monooxygenase activity"/>
    <property type="evidence" value="ECO:0007669"/>
    <property type="project" value="InterPro"/>
</dbReference>
<gene>
    <name evidence="2" type="ORF">BPOR_0137g00060</name>
</gene>
<protein>
    <recommendedName>
        <fullName evidence="4">Cytochrome P450</fullName>
    </recommendedName>
</protein>
<dbReference type="EMBL" id="PQXO01000137">
    <property type="protein sequence ID" value="TGO88865.1"/>
    <property type="molecule type" value="Genomic_DNA"/>
</dbReference>
<name>A0A4Z1KWG3_9HELO</name>
<dbReference type="STRING" id="87229.A0A4Z1KWG3"/>
<dbReference type="SUPFAM" id="SSF48264">
    <property type="entry name" value="Cytochrome P450"/>
    <property type="match status" value="1"/>
</dbReference>
<dbReference type="Gene3D" id="1.10.630.10">
    <property type="entry name" value="Cytochrome P450"/>
    <property type="match status" value="1"/>
</dbReference>
<evidence type="ECO:0000313" key="3">
    <source>
        <dbReference type="Proteomes" id="UP000297280"/>
    </source>
</evidence>
<accession>A0A4Z1KWG3</accession>
<evidence type="ECO:0000313" key="2">
    <source>
        <dbReference type="EMBL" id="TGO88865.1"/>
    </source>
</evidence>
<dbReference type="InterPro" id="IPR036396">
    <property type="entry name" value="Cyt_P450_sf"/>
</dbReference>
<proteinExistence type="predicted"/>
<reference evidence="2 3" key="1">
    <citation type="submission" date="2017-12" db="EMBL/GenBank/DDBJ databases">
        <title>Comparative genomics of Botrytis spp.</title>
        <authorList>
            <person name="Valero-Jimenez C.A."/>
            <person name="Tapia P."/>
            <person name="Veloso J."/>
            <person name="Silva-Moreno E."/>
            <person name="Staats M."/>
            <person name="Valdes J.H."/>
            <person name="Van Kan J.A.L."/>
        </authorList>
    </citation>
    <scope>NUCLEOTIDE SEQUENCE [LARGE SCALE GENOMIC DNA]</scope>
    <source>
        <strain evidence="2 3">MUCL3349</strain>
    </source>
</reference>
<evidence type="ECO:0000256" key="1">
    <source>
        <dbReference type="SAM" id="MobiDB-lite"/>
    </source>
</evidence>
<comment type="caution">
    <text evidence="2">The sequence shown here is derived from an EMBL/GenBank/DDBJ whole genome shotgun (WGS) entry which is preliminary data.</text>
</comment>
<dbReference type="GO" id="GO:0016705">
    <property type="term" value="F:oxidoreductase activity, acting on paired donors, with incorporation or reduction of molecular oxygen"/>
    <property type="evidence" value="ECO:0007669"/>
    <property type="project" value="InterPro"/>
</dbReference>
<organism evidence="2 3">
    <name type="scientific">Botrytis porri</name>
    <dbReference type="NCBI Taxonomy" id="87229"/>
    <lineage>
        <taxon>Eukaryota</taxon>
        <taxon>Fungi</taxon>
        <taxon>Dikarya</taxon>
        <taxon>Ascomycota</taxon>
        <taxon>Pezizomycotina</taxon>
        <taxon>Leotiomycetes</taxon>
        <taxon>Helotiales</taxon>
        <taxon>Sclerotiniaceae</taxon>
        <taxon>Botrytis</taxon>
    </lineage>
</organism>
<dbReference type="Proteomes" id="UP000297280">
    <property type="component" value="Unassembled WGS sequence"/>
</dbReference>
<dbReference type="AlphaFoldDB" id="A0A4Z1KWG3"/>
<dbReference type="GO" id="GO:0020037">
    <property type="term" value="F:heme binding"/>
    <property type="evidence" value="ECO:0007669"/>
    <property type="project" value="InterPro"/>
</dbReference>
<feature type="compositionally biased region" description="Pro residues" evidence="1">
    <location>
        <begin position="49"/>
        <end position="66"/>
    </location>
</feature>